<dbReference type="OrthoDB" id="3790861at2759"/>
<protein>
    <submittedName>
        <fullName evidence="2">Uncharacterized protein</fullName>
    </submittedName>
</protein>
<feature type="compositionally biased region" description="Acidic residues" evidence="1">
    <location>
        <begin position="354"/>
        <end position="367"/>
    </location>
</feature>
<evidence type="ECO:0000256" key="1">
    <source>
        <dbReference type="SAM" id="MobiDB-lite"/>
    </source>
</evidence>
<keyword evidence="3" id="KW-1185">Reference proteome</keyword>
<feature type="region of interest" description="Disordered" evidence="1">
    <location>
        <begin position="299"/>
        <end position="331"/>
    </location>
</feature>
<dbReference type="AlphaFoldDB" id="A0A6A7A7M4"/>
<gene>
    <name evidence="2" type="ORF">CC86DRAFT_380507</name>
</gene>
<feature type="region of interest" description="Disordered" evidence="1">
    <location>
        <begin position="95"/>
        <end position="161"/>
    </location>
</feature>
<organism evidence="2 3">
    <name type="scientific">Ophiobolus disseminans</name>
    <dbReference type="NCBI Taxonomy" id="1469910"/>
    <lineage>
        <taxon>Eukaryota</taxon>
        <taxon>Fungi</taxon>
        <taxon>Dikarya</taxon>
        <taxon>Ascomycota</taxon>
        <taxon>Pezizomycotina</taxon>
        <taxon>Dothideomycetes</taxon>
        <taxon>Pleosporomycetidae</taxon>
        <taxon>Pleosporales</taxon>
        <taxon>Pleosporineae</taxon>
        <taxon>Phaeosphaeriaceae</taxon>
        <taxon>Ophiobolus</taxon>
    </lineage>
</organism>
<reference evidence="2" key="1">
    <citation type="journal article" date="2020" name="Stud. Mycol.">
        <title>101 Dothideomycetes genomes: a test case for predicting lifestyles and emergence of pathogens.</title>
        <authorList>
            <person name="Haridas S."/>
            <person name="Albert R."/>
            <person name="Binder M."/>
            <person name="Bloem J."/>
            <person name="Labutti K."/>
            <person name="Salamov A."/>
            <person name="Andreopoulos B."/>
            <person name="Baker S."/>
            <person name="Barry K."/>
            <person name="Bills G."/>
            <person name="Bluhm B."/>
            <person name="Cannon C."/>
            <person name="Castanera R."/>
            <person name="Culley D."/>
            <person name="Daum C."/>
            <person name="Ezra D."/>
            <person name="Gonzalez J."/>
            <person name="Henrissat B."/>
            <person name="Kuo A."/>
            <person name="Liang C."/>
            <person name="Lipzen A."/>
            <person name="Lutzoni F."/>
            <person name="Magnuson J."/>
            <person name="Mondo S."/>
            <person name="Nolan M."/>
            <person name="Ohm R."/>
            <person name="Pangilinan J."/>
            <person name="Park H.-J."/>
            <person name="Ramirez L."/>
            <person name="Alfaro M."/>
            <person name="Sun H."/>
            <person name="Tritt A."/>
            <person name="Yoshinaga Y."/>
            <person name="Zwiers L.-H."/>
            <person name="Turgeon B."/>
            <person name="Goodwin S."/>
            <person name="Spatafora J."/>
            <person name="Crous P."/>
            <person name="Grigoriev I."/>
        </authorList>
    </citation>
    <scope>NUCLEOTIDE SEQUENCE</scope>
    <source>
        <strain evidence="2">CBS 113818</strain>
    </source>
</reference>
<feature type="region of interest" description="Disordered" evidence="1">
    <location>
        <begin position="353"/>
        <end position="377"/>
    </location>
</feature>
<evidence type="ECO:0000313" key="3">
    <source>
        <dbReference type="Proteomes" id="UP000799424"/>
    </source>
</evidence>
<accession>A0A6A7A7M4</accession>
<dbReference type="Proteomes" id="UP000799424">
    <property type="component" value="Unassembled WGS sequence"/>
</dbReference>
<feature type="region of interest" description="Disordered" evidence="1">
    <location>
        <begin position="1"/>
        <end position="74"/>
    </location>
</feature>
<feature type="compositionally biased region" description="Low complexity" evidence="1">
    <location>
        <begin position="109"/>
        <end position="129"/>
    </location>
</feature>
<dbReference type="EMBL" id="MU006222">
    <property type="protein sequence ID" value="KAF2828595.1"/>
    <property type="molecule type" value="Genomic_DNA"/>
</dbReference>
<proteinExistence type="predicted"/>
<feature type="compositionally biased region" description="Polar residues" evidence="1">
    <location>
        <begin position="31"/>
        <end position="45"/>
    </location>
</feature>
<evidence type="ECO:0000313" key="2">
    <source>
        <dbReference type="EMBL" id="KAF2828595.1"/>
    </source>
</evidence>
<sequence>MVMRDAEFYANRQPAVRVGGQRPRNRLSRVPRSNTAPNLVQSESVTGGARSNVGLGRSASPQEGADATHRQESESALGISQSMMMFYPPSVLPFDFSQSSPDHDHAPRSASPASTTESSSTSSIAVSSSKKNSFKVPFRTSSRMPPPPSIESASLPPNTPTKAAKLLGLSLDRERVGSPLVAQHDGVFDSDYDTVIQEPARERNLYSWAQPYAAPESAASSETVTSKFREEGLHTDPPKSKGFWSKTKKAAKKLAPLTFLRPTSQPLPPHISVASAFTADMSADDMLTNFVYRVNPEHTNVRIQDPPPPCARAAPVPSSHRRNHNRNHRRAMDMMAPITETSLDDMSAYHPVEEDTTPEAISEDTTTDDSTKKENDMVHGRPVELSKALPSIPAQTQISVQSPLQVLEGNCLNAVEDSLMETLKKSHEDLKREFARTTGCVCGHNISGDEYEDDDDDLASISSSIDIEEYQHTAVVMMVRRVLPGEVKLVDIPARKK</sequence>
<name>A0A6A7A7M4_9PLEO</name>
<feature type="compositionally biased region" description="Basic residues" evidence="1">
    <location>
        <begin position="319"/>
        <end position="329"/>
    </location>
</feature>